<dbReference type="STRING" id="1122934.SAMN02745691_02217"/>
<dbReference type="RefSeq" id="WP_073994469.1">
    <property type="nucleotide sequence ID" value="NZ_FQYT01000027.1"/>
</dbReference>
<dbReference type="Gene3D" id="1.10.10.10">
    <property type="entry name" value="Winged helix-like DNA-binding domain superfamily/Winged helix DNA-binding domain"/>
    <property type="match status" value="1"/>
</dbReference>
<dbReference type="Proteomes" id="UP000184342">
    <property type="component" value="Unassembled WGS sequence"/>
</dbReference>
<proteinExistence type="predicted"/>
<dbReference type="InterPro" id="IPR000944">
    <property type="entry name" value="Tscrpt_reg_Rrf2"/>
</dbReference>
<dbReference type="Pfam" id="PF02082">
    <property type="entry name" value="Rrf2"/>
    <property type="match status" value="1"/>
</dbReference>
<dbReference type="GO" id="GO:0003677">
    <property type="term" value="F:DNA binding"/>
    <property type="evidence" value="ECO:0007669"/>
    <property type="project" value="UniProtKB-KW"/>
</dbReference>
<dbReference type="GO" id="GO:0003700">
    <property type="term" value="F:DNA-binding transcription factor activity"/>
    <property type="evidence" value="ECO:0007669"/>
    <property type="project" value="TreeGrafter"/>
</dbReference>
<dbReference type="EMBL" id="FQYT01000027">
    <property type="protein sequence ID" value="SHJ59388.1"/>
    <property type="molecule type" value="Genomic_DNA"/>
</dbReference>
<evidence type="ECO:0000313" key="2">
    <source>
        <dbReference type="EMBL" id="SHJ59388.1"/>
    </source>
</evidence>
<dbReference type="OrthoDB" id="9808360at2"/>
<dbReference type="AlphaFoldDB" id="A0A1M6KK76"/>
<dbReference type="NCBIfam" id="TIGR00738">
    <property type="entry name" value="rrf2_super"/>
    <property type="match status" value="1"/>
</dbReference>
<dbReference type="SUPFAM" id="SSF46785">
    <property type="entry name" value="Winged helix' DNA-binding domain"/>
    <property type="match status" value="1"/>
</dbReference>
<protein>
    <submittedName>
        <fullName evidence="2">Transcriptional regulator, BadM/Rrf2 family</fullName>
    </submittedName>
</protein>
<evidence type="ECO:0000256" key="1">
    <source>
        <dbReference type="ARBA" id="ARBA00023125"/>
    </source>
</evidence>
<dbReference type="InterPro" id="IPR036390">
    <property type="entry name" value="WH_DNA-bd_sf"/>
</dbReference>
<dbReference type="PANTHER" id="PTHR33221">
    <property type="entry name" value="WINGED HELIX-TURN-HELIX TRANSCRIPTIONAL REGULATOR, RRF2 FAMILY"/>
    <property type="match status" value="1"/>
</dbReference>
<dbReference type="PROSITE" id="PS51197">
    <property type="entry name" value="HTH_RRF2_2"/>
    <property type="match status" value="1"/>
</dbReference>
<dbReference type="GO" id="GO:0005829">
    <property type="term" value="C:cytosol"/>
    <property type="evidence" value="ECO:0007669"/>
    <property type="project" value="TreeGrafter"/>
</dbReference>
<keyword evidence="1" id="KW-0238">DNA-binding</keyword>
<reference evidence="2 3" key="1">
    <citation type="submission" date="2016-11" db="EMBL/GenBank/DDBJ databases">
        <authorList>
            <person name="Jaros S."/>
            <person name="Januszkiewicz K."/>
            <person name="Wedrychowicz H."/>
        </authorList>
    </citation>
    <scope>NUCLEOTIDE SEQUENCE [LARGE SCALE GENOMIC DNA]</scope>
    <source>
        <strain evidence="2 3">DSM 15970</strain>
    </source>
</reference>
<name>A0A1M6KK76_9FIRM</name>
<gene>
    <name evidence="2" type="ORF">SAMN02745691_02217</name>
</gene>
<evidence type="ECO:0000313" key="3">
    <source>
        <dbReference type="Proteomes" id="UP000184342"/>
    </source>
</evidence>
<organism evidence="2 3">
    <name type="scientific">Parasporobacterium paucivorans DSM 15970</name>
    <dbReference type="NCBI Taxonomy" id="1122934"/>
    <lineage>
        <taxon>Bacteria</taxon>
        <taxon>Bacillati</taxon>
        <taxon>Bacillota</taxon>
        <taxon>Clostridia</taxon>
        <taxon>Lachnospirales</taxon>
        <taxon>Lachnospiraceae</taxon>
        <taxon>Parasporobacterium</taxon>
    </lineage>
</organism>
<dbReference type="InterPro" id="IPR036388">
    <property type="entry name" value="WH-like_DNA-bd_sf"/>
</dbReference>
<accession>A0A1M6KK76</accession>
<sequence length="153" mass="16666">MKLSTKSRYGLRAMVDLAVHADEGPVSLRSVAERQHLSEGYLEQIIAKMKKAGFVTSSRGAIGGYTISRPLKDISAGDIIRTLEGNLKLVDCPGLNEEGPEDETCSGSELCVTKYVWEKANAAIDSAFDSITLEELAEESKKALENKQSKETE</sequence>
<keyword evidence="3" id="KW-1185">Reference proteome</keyword>
<dbReference type="PANTHER" id="PTHR33221:SF5">
    <property type="entry name" value="HTH-TYPE TRANSCRIPTIONAL REGULATOR ISCR"/>
    <property type="match status" value="1"/>
</dbReference>